<feature type="compositionally biased region" description="Polar residues" evidence="1">
    <location>
        <begin position="146"/>
        <end position="163"/>
    </location>
</feature>
<dbReference type="AlphaFoldDB" id="A0A9P6DUR6"/>
<feature type="compositionally biased region" description="Basic and acidic residues" evidence="1">
    <location>
        <begin position="93"/>
        <end position="106"/>
    </location>
</feature>
<reference evidence="2" key="1">
    <citation type="journal article" date="2020" name="Nat. Commun.">
        <title>Large-scale genome sequencing of mycorrhizal fungi provides insights into the early evolution of symbiotic traits.</title>
        <authorList>
            <person name="Miyauchi S."/>
            <person name="Kiss E."/>
            <person name="Kuo A."/>
            <person name="Drula E."/>
            <person name="Kohler A."/>
            <person name="Sanchez-Garcia M."/>
            <person name="Morin E."/>
            <person name="Andreopoulos B."/>
            <person name="Barry K.W."/>
            <person name="Bonito G."/>
            <person name="Buee M."/>
            <person name="Carver A."/>
            <person name="Chen C."/>
            <person name="Cichocki N."/>
            <person name="Clum A."/>
            <person name="Culley D."/>
            <person name="Crous P.W."/>
            <person name="Fauchery L."/>
            <person name="Girlanda M."/>
            <person name="Hayes R.D."/>
            <person name="Keri Z."/>
            <person name="LaButti K."/>
            <person name="Lipzen A."/>
            <person name="Lombard V."/>
            <person name="Magnuson J."/>
            <person name="Maillard F."/>
            <person name="Murat C."/>
            <person name="Nolan M."/>
            <person name="Ohm R.A."/>
            <person name="Pangilinan J."/>
            <person name="Pereira M.F."/>
            <person name="Perotto S."/>
            <person name="Peter M."/>
            <person name="Pfister S."/>
            <person name="Riley R."/>
            <person name="Sitrit Y."/>
            <person name="Stielow J.B."/>
            <person name="Szollosi G."/>
            <person name="Zifcakova L."/>
            <person name="Stursova M."/>
            <person name="Spatafora J.W."/>
            <person name="Tedersoo L."/>
            <person name="Vaario L.M."/>
            <person name="Yamada A."/>
            <person name="Yan M."/>
            <person name="Wang P."/>
            <person name="Xu J."/>
            <person name="Bruns T."/>
            <person name="Baldrian P."/>
            <person name="Vilgalys R."/>
            <person name="Dunand C."/>
            <person name="Henrissat B."/>
            <person name="Grigoriev I.V."/>
            <person name="Hibbett D."/>
            <person name="Nagy L.G."/>
            <person name="Martin F.M."/>
        </authorList>
    </citation>
    <scope>NUCLEOTIDE SEQUENCE</scope>
    <source>
        <strain evidence="2">UP504</strain>
    </source>
</reference>
<proteinExistence type="predicted"/>
<evidence type="ECO:0000256" key="1">
    <source>
        <dbReference type="SAM" id="MobiDB-lite"/>
    </source>
</evidence>
<evidence type="ECO:0000313" key="2">
    <source>
        <dbReference type="EMBL" id="KAF9511928.1"/>
    </source>
</evidence>
<dbReference type="EMBL" id="MU128993">
    <property type="protein sequence ID" value="KAF9511928.1"/>
    <property type="molecule type" value="Genomic_DNA"/>
</dbReference>
<feature type="compositionally biased region" description="Polar residues" evidence="1">
    <location>
        <begin position="76"/>
        <end position="87"/>
    </location>
</feature>
<accession>A0A9P6DUR6</accession>
<keyword evidence="3" id="KW-1185">Reference proteome</keyword>
<feature type="compositionally biased region" description="Basic and acidic residues" evidence="1">
    <location>
        <begin position="56"/>
        <end position="70"/>
    </location>
</feature>
<feature type="compositionally biased region" description="Gly residues" evidence="1">
    <location>
        <begin position="113"/>
        <end position="125"/>
    </location>
</feature>
<feature type="region of interest" description="Disordered" evidence="1">
    <location>
        <begin position="28"/>
        <end position="163"/>
    </location>
</feature>
<dbReference type="Proteomes" id="UP000886523">
    <property type="component" value="Unassembled WGS sequence"/>
</dbReference>
<evidence type="ECO:0000313" key="3">
    <source>
        <dbReference type="Proteomes" id="UP000886523"/>
    </source>
</evidence>
<organism evidence="2 3">
    <name type="scientific">Hydnum rufescens UP504</name>
    <dbReference type="NCBI Taxonomy" id="1448309"/>
    <lineage>
        <taxon>Eukaryota</taxon>
        <taxon>Fungi</taxon>
        <taxon>Dikarya</taxon>
        <taxon>Basidiomycota</taxon>
        <taxon>Agaricomycotina</taxon>
        <taxon>Agaricomycetes</taxon>
        <taxon>Cantharellales</taxon>
        <taxon>Hydnaceae</taxon>
        <taxon>Hydnum</taxon>
    </lineage>
</organism>
<feature type="compositionally biased region" description="Low complexity" evidence="1">
    <location>
        <begin position="126"/>
        <end position="137"/>
    </location>
</feature>
<protein>
    <submittedName>
        <fullName evidence="2">Uncharacterized protein</fullName>
    </submittedName>
</protein>
<name>A0A9P6DUR6_9AGAM</name>
<gene>
    <name evidence="2" type="ORF">BS47DRAFT_1120280</name>
</gene>
<comment type="caution">
    <text evidence="2">The sequence shown here is derived from an EMBL/GenBank/DDBJ whole genome shotgun (WGS) entry which is preliminary data.</text>
</comment>
<sequence length="220" mass="24243">MNGVSLPGIGGYPLHPLYSSPLFATLLAQQQQQQQHHQHHQHQQNPNALFPLHPPMPREHSHSVDHDGRSPRPMSTDWSLHQQQQHHGYNRPIKRESSLDRSDNRGASRQSGGDNGADSVGGGGIPRSSRSPSPSSHSRGDYAAGMTTNPGSGTGPASSSQKSGATWLDFLNAISSQPAASNGDPSVVCHWAPRDRHRFAWYQFLPSFWESLESWCYECR</sequence>